<proteinExistence type="predicted"/>
<comment type="caution">
    <text evidence="2">The sequence shown here is derived from an EMBL/GenBank/DDBJ whole genome shotgun (WGS) entry which is preliminary data.</text>
</comment>
<sequence length="86" mass="9566">MASILAAMPGTDSFSQRQRILTAIQKMGSVTTFEGSRYLDCYDPRARVHELRRAGSRIKTVMRAERTESGNLHRVGVYVLDGVAHA</sequence>
<feature type="domain" description="Winged helix-turn-helix" evidence="1">
    <location>
        <begin position="15"/>
        <end position="80"/>
    </location>
</feature>
<dbReference type="Proteomes" id="UP000819052">
    <property type="component" value="Unassembled WGS sequence"/>
</dbReference>
<reference evidence="2 3" key="1">
    <citation type="submission" date="2019-09" db="EMBL/GenBank/DDBJ databases">
        <title>Taxonomy of Antarctic Massilia spp.: description of Massilia rubra sp. nov., Massilia aquatica sp. nov., Massilia mucilaginosa sp. nov., Massilia frigida sp. nov. isolated from streams, lakes and regoliths.</title>
        <authorList>
            <person name="Holochova P."/>
            <person name="Sedlacek I."/>
            <person name="Kralova S."/>
            <person name="Maslanova I."/>
            <person name="Busse H.-J."/>
            <person name="Stankova E."/>
            <person name="Vrbovska V."/>
            <person name="Kovarovic V."/>
            <person name="Bartak M."/>
            <person name="Svec P."/>
            <person name="Pantucek R."/>
        </authorList>
    </citation>
    <scope>NUCLEOTIDE SEQUENCE [LARGE SCALE GENOMIC DNA]</scope>
    <source>
        <strain evidence="2 3">CCM 8693</strain>
    </source>
</reference>
<gene>
    <name evidence="2" type="ORF">F1609_01630</name>
</gene>
<dbReference type="Pfam" id="PF14090">
    <property type="entry name" value="HTH_39"/>
    <property type="match status" value="1"/>
</dbReference>
<dbReference type="InterPro" id="IPR055245">
    <property type="entry name" value="HTH_proteobacteria"/>
</dbReference>
<evidence type="ECO:0000259" key="1">
    <source>
        <dbReference type="Pfam" id="PF14090"/>
    </source>
</evidence>
<dbReference type="EMBL" id="VVIW01000001">
    <property type="protein sequence ID" value="NHZ38873.1"/>
    <property type="molecule type" value="Genomic_DNA"/>
</dbReference>
<keyword evidence="3" id="KW-1185">Reference proteome</keyword>
<organism evidence="2 3">
    <name type="scientific">Massilia aquatica</name>
    <dbReference type="NCBI Taxonomy" id="2609000"/>
    <lineage>
        <taxon>Bacteria</taxon>
        <taxon>Pseudomonadati</taxon>
        <taxon>Pseudomonadota</taxon>
        <taxon>Betaproteobacteria</taxon>
        <taxon>Burkholderiales</taxon>
        <taxon>Oxalobacteraceae</taxon>
        <taxon>Telluria group</taxon>
        <taxon>Massilia</taxon>
    </lineage>
</organism>
<accession>A0ABX0LWM2</accession>
<evidence type="ECO:0000313" key="2">
    <source>
        <dbReference type="EMBL" id="NHZ38873.1"/>
    </source>
</evidence>
<protein>
    <recommendedName>
        <fullName evidence="1">Winged helix-turn-helix domain-containing protein</fullName>
    </recommendedName>
</protein>
<evidence type="ECO:0000313" key="3">
    <source>
        <dbReference type="Proteomes" id="UP000819052"/>
    </source>
</evidence>
<name>A0ABX0LWM2_9BURK</name>